<feature type="transmembrane region" description="Helical" evidence="1">
    <location>
        <begin position="6"/>
        <end position="25"/>
    </location>
</feature>
<keyword evidence="1" id="KW-0812">Transmembrane</keyword>
<dbReference type="RefSeq" id="WP_073030635.1">
    <property type="nucleotide sequence ID" value="NZ_FQXJ01000011.1"/>
</dbReference>
<evidence type="ECO:0000256" key="1">
    <source>
        <dbReference type="SAM" id="Phobius"/>
    </source>
</evidence>
<keyword evidence="3" id="KW-1185">Reference proteome</keyword>
<dbReference type="Proteomes" id="UP000183954">
    <property type="component" value="Unassembled WGS sequence"/>
</dbReference>
<keyword evidence="1" id="KW-1133">Transmembrane helix</keyword>
<evidence type="ECO:0000313" key="3">
    <source>
        <dbReference type="Proteomes" id="UP000183954"/>
    </source>
</evidence>
<proteinExistence type="predicted"/>
<feature type="transmembrane region" description="Helical" evidence="1">
    <location>
        <begin position="37"/>
        <end position="56"/>
    </location>
</feature>
<reference evidence="3" key="1">
    <citation type="submission" date="2016-11" db="EMBL/GenBank/DDBJ databases">
        <authorList>
            <person name="Varghese N."/>
            <person name="Submissions S."/>
        </authorList>
    </citation>
    <scope>NUCLEOTIDE SEQUENCE [LARGE SCALE GENOMIC DNA]</scope>
    <source>
        <strain evidence="3">DSM 15449</strain>
    </source>
</reference>
<dbReference type="AlphaFoldDB" id="A0A1M5ZBF5"/>
<name>A0A1M5ZBF5_9FIRM</name>
<dbReference type="STRING" id="1121420.SAMN02746098_03109"/>
<gene>
    <name evidence="2" type="ORF">SAMN02746098_03109</name>
</gene>
<dbReference type="EMBL" id="FQXJ01000011">
    <property type="protein sequence ID" value="SHI21512.1"/>
    <property type="molecule type" value="Genomic_DNA"/>
</dbReference>
<evidence type="ECO:0000313" key="2">
    <source>
        <dbReference type="EMBL" id="SHI21512.1"/>
    </source>
</evidence>
<keyword evidence="1" id="KW-0472">Membrane</keyword>
<accession>A0A1M5ZBF5</accession>
<protein>
    <submittedName>
        <fullName evidence="2">Uncharacterized protein</fullName>
    </submittedName>
</protein>
<organism evidence="2 3">
    <name type="scientific">Desulfosporosinus lacus DSM 15449</name>
    <dbReference type="NCBI Taxonomy" id="1121420"/>
    <lineage>
        <taxon>Bacteria</taxon>
        <taxon>Bacillati</taxon>
        <taxon>Bacillota</taxon>
        <taxon>Clostridia</taxon>
        <taxon>Eubacteriales</taxon>
        <taxon>Desulfitobacteriaceae</taxon>
        <taxon>Desulfosporosinus</taxon>
    </lineage>
</organism>
<sequence>MITNIFFGINMVLCVILIFFGLNLISGKKNPSSQSKAVGGTICLFLGIIGIITRIIQLTL</sequence>